<feature type="domain" description="Response regulatory" evidence="4">
    <location>
        <begin position="11"/>
        <end position="125"/>
    </location>
</feature>
<evidence type="ECO:0000259" key="4">
    <source>
        <dbReference type="PROSITE" id="PS50110"/>
    </source>
</evidence>
<dbReference type="PROSITE" id="PS50045">
    <property type="entry name" value="SIGMA54_INTERACT_4"/>
    <property type="match status" value="1"/>
</dbReference>
<dbReference type="PANTHER" id="PTHR32071:SF122">
    <property type="entry name" value="SIGMA FACTOR"/>
    <property type="match status" value="1"/>
</dbReference>
<dbReference type="InterPro" id="IPR011006">
    <property type="entry name" value="CheY-like_superfamily"/>
</dbReference>
<keyword evidence="1" id="KW-0547">Nucleotide-binding</keyword>
<evidence type="ECO:0000256" key="1">
    <source>
        <dbReference type="ARBA" id="ARBA00022741"/>
    </source>
</evidence>
<dbReference type="InterPro" id="IPR002078">
    <property type="entry name" value="Sigma_54_int"/>
</dbReference>
<protein>
    <recommendedName>
        <fullName evidence="6">Sigma-54-dependent Fis family transcriptional regulator</fullName>
    </recommendedName>
</protein>
<dbReference type="GO" id="GO:0005524">
    <property type="term" value="F:ATP binding"/>
    <property type="evidence" value="ECO:0007669"/>
    <property type="project" value="UniProtKB-KW"/>
</dbReference>
<dbReference type="CDD" id="cd00009">
    <property type="entry name" value="AAA"/>
    <property type="match status" value="1"/>
</dbReference>
<dbReference type="AlphaFoldDB" id="A0A0F9D032"/>
<name>A0A0F9D032_9ZZZZ</name>
<keyword evidence="2" id="KW-0067">ATP-binding</keyword>
<evidence type="ECO:0000259" key="3">
    <source>
        <dbReference type="PROSITE" id="PS50045"/>
    </source>
</evidence>
<dbReference type="SUPFAM" id="SSF52540">
    <property type="entry name" value="P-loop containing nucleoside triphosphate hydrolases"/>
    <property type="match status" value="1"/>
</dbReference>
<dbReference type="Gene3D" id="3.40.50.2300">
    <property type="match status" value="1"/>
</dbReference>
<evidence type="ECO:0000313" key="5">
    <source>
        <dbReference type="EMBL" id="KKL47081.1"/>
    </source>
</evidence>
<dbReference type="EMBL" id="LAZR01033799">
    <property type="protein sequence ID" value="KKL47081.1"/>
    <property type="molecule type" value="Genomic_DNA"/>
</dbReference>
<reference evidence="5" key="1">
    <citation type="journal article" date="2015" name="Nature">
        <title>Complex archaea that bridge the gap between prokaryotes and eukaryotes.</title>
        <authorList>
            <person name="Spang A."/>
            <person name="Saw J.H."/>
            <person name="Jorgensen S.L."/>
            <person name="Zaremba-Niedzwiedzka K."/>
            <person name="Martijn J."/>
            <person name="Lind A.E."/>
            <person name="van Eijk R."/>
            <person name="Schleper C."/>
            <person name="Guy L."/>
            <person name="Ettema T.J."/>
        </authorList>
    </citation>
    <scope>NUCLEOTIDE SEQUENCE</scope>
</reference>
<gene>
    <name evidence="5" type="ORF">LCGC14_2339100</name>
</gene>
<dbReference type="Gene3D" id="3.40.50.300">
    <property type="entry name" value="P-loop containing nucleotide triphosphate hydrolases"/>
    <property type="match status" value="1"/>
</dbReference>
<feature type="non-terminal residue" evidence="5">
    <location>
        <position position="246"/>
    </location>
</feature>
<evidence type="ECO:0008006" key="6">
    <source>
        <dbReference type="Google" id="ProtNLM"/>
    </source>
</evidence>
<dbReference type="SUPFAM" id="SSF52172">
    <property type="entry name" value="CheY-like"/>
    <property type="match status" value="1"/>
</dbReference>
<dbReference type="PROSITE" id="PS50110">
    <property type="entry name" value="RESPONSE_REGULATORY"/>
    <property type="match status" value="1"/>
</dbReference>
<proteinExistence type="predicted"/>
<dbReference type="CDD" id="cd00156">
    <property type="entry name" value="REC"/>
    <property type="match status" value="1"/>
</dbReference>
<dbReference type="GO" id="GO:0000160">
    <property type="term" value="P:phosphorelay signal transduction system"/>
    <property type="evidence" value="ECO:0007669"/>
    <property type="project" value="InterPro"/>
</dbReference>
<organism evidence="5">
    <name type="scientific">marine sediment metagenome</name>
    <dbReference type="NCBI Taxonomy" id="412755"/>
    <lineage>
        <taxon>unclassified sequences</taxon>
        <taxon>metagenomes</taxon>
        <taxon>ecological metagenomes</taxon>
    </lineage>
</organism>
<sequence>MSDDRRSILGSILVIDRAPDGDGSEDLCLKRIARDVLVAADVATAGEHVRARPLDLIVVREDADVSPVLCTLRAARARFPGVPSVVVTAKPSVESAVKCAREGAHDYIEAPLAGYRLQRLLAVAAGEGDVREQAEECLWPSCSPGAEMVGRSAGMMAALEKIHIVAESNCNPVLILGETGTGKELAAKAVHLLRHQGGGDGRKDRFVAVNCAALTTNLFESELFGHVKGAFTGADRDRAGLFEAAE</sequence>
<dbReference type="Pfam" id="PF00158">
    <property type="entry name" value="Sigma54_activat"/>
    <property type="match status" value="1"/>
</dbReference>
<dbReference type="GO" id="GO:0006355">
    <property type="term" value="P:regulation of DNA-templated transcription"/>
    <property type="evidence" value="ECO:0007669"/>
    <property type="project" value="InterPro"/>
</dbReference>
<dbReference type="InterPro" id="IPR027417">
    <property type="entry name" value="P-loop_NTPase"/>
</dbReference>
<accession>A0A0F9D032</accession>
<comment type="caution">
    <text evidence="5">The sequence shown here is derived from an EMBL/GenBank/DDBJ whole genome shotgun (WGS) entry which is preliminary data.</text>
</comment>
<evidence type="ECO:0000256" key="2">
    <source>
        <dbReference type="ARBA" id="ARBA00022840"/>
    </source>
</evidence>
<dbReference type="PANTHER" id="PTHR32071">
    <property type="entry name" value="TRANSCRIPTIONAL REGULATORY PROTEIN"/>
    <property type="match status" value="1"/>
</dbReference>
<feature type="domain" description="Sigma-54 factor interaction" evidence="3">
    <location>
        <begin position="148"/>
        <end position="246"/>
    </location>
</feature>
<dbReference type="InterPro" id="IPR001789">
    <property type="entry name" value="Sig_transdc_resp-reg_receiver"/>
</dbReference>